<proteinExistence type="predicted"/>
<keyword evidence="1" id="KW-0378">Hydrolase</keyword>
<reference evidence="1" key="1">
    <citation type="journal article" date="2021" name="Environ. Microbiol.">
        <title>Gene family expansions and transcriptome signatures uncover fungal adaptations to wood decay.</title>
        <authorList>
            <person name="Hage H."/>
            <person name="Miyauchi S."/>
            <person name="Viragh M."/>
            <person name="Drula E."/>
            <person name="Min B."/>
            <person name="Chaduli D."/>
            <person name="Navarro D."/>
            <person name="Favel A."/>
            <person name="Norest M."/>
            <person name="Lesage-Meessen L."/>
            <person name="Balint B."/>
            <person name="Merenyi Z."/>
            <person name="de Eugenio L."/>
            <person name="Morin E."/>
            <person name="Martinez A.T."/>
            <person name="Baldrian P."/>
            <person name="Stursova M."/>
            <person name="Martinez M.J."/>
            <person name="Novotny C."/>
            <person name="Magnuson J.K."/>
            <person name="Spatafora J.W."/>
            <person name="Maurice S."/>
            <person name="Pangilinan J."/>
            <person name="Andreopoulos W."/>
            <person name="LaButti K."/>
            <person name="Hundley H."/>
            <person name="Na H."/>
            <person name="Kuo A."/>
            <person name="Barry K."/>
            <person name="Lipzen A."/>
            <person name="Henrissat B."/>
            <person name="Riley R."/>
            <person name="Ahrendt S."/>
            <person name="Nagy L.G."/>
            <person name="Grigoriev I.V."/>
            <person name="Martin F."/>
            <person name="Rosso M.N."/>
        </authorList>
    </citation>
    <scope>NUCLEOTIDE SEQUENCE</scope>
    <source>
        <strain evidence="1">CBS 384.51</strain>
    </source>
</reference>
<dbReference type="Proteomes" id="UP001055072">
    <property type="component" value="Unassembled WGS sequence"/>
</dbReference>
<keyword evidence="2" id="KW-1185">Reference proteome</keyword>
<protein>
    <submittedName>
        <fullName evidence="1">Glycoside hydrolase family 29 protein</fullName>
    </submittedName>
</protein>
<sequence>MDARGTCIAETMTSLNSLRSLFIVSLCSLVISTRAAGLQVDLTSHFNAKSASTGPNDTLADFDGFGRALPVEHLPKGPLFSDQGIDFHLPPFHNVSALDTVRSASQVIRIFKNTGFHSLHILATAVTQPSHPAENRDYALGSVNFTFTDGSTSTAGFVIGGWWNDNPFDGPIQTPFFYANATIDEGKHIEWNTSTIGYITVRIPSAQPLQSITLPAADAAIDVFALTLLETSPHKSSARLTIQNVRPTTRWMNSGATGSGRIQVIEVTLNNLAPLSSPTSQWLTVPHNVTLVSDALDTIVPGRVVRLRTNDQIVVKIGVKARMGVVPGKEANVTVKLVPDRRNSSTASLDGRTTWTIPVGIEDWQNDDSSLSTHEPPDWYEDGKFGIFGVYAVPAWAPSGKQYAEWYDWQLHVPANSSSPTWVHHKETYGENVVYDDFIANWTASNWNPDNWTDLFAAAGAKYFVLTSKHHDGFALFDTGDSSNRNSIELGPKRDIVKDLFESAKTRHPDLHRGVYFSLPEWYNPAYGPYGRRDWPGNPALNAYTGECCDPFVGYVEVADFIADIQKPQMETLFYQYDTDILWCDIGGPSAFPDIGGDWYNYAASQGRQVVMNNRCGANQSDFVTPEYTTFASPPFQKWETNAGLDPFSYGYNSDTPPENYQNASSVIAELIEYGPMSDGTVISEEREPLLQVGEWLSKAGNAIYGTRAWFIQPADQTEGLTDVRFTTTTSAFYIIALSRPKNGTLKTMAPIPILPMDRVRLLGGSDADLTWSIDETGVLSVDILDEELDLVNLPAWAFEVVYA</sequence>
<accession>A0ACB8U8Y5</accession>
<comment type="caution">
    <text evidence="1">The sequence shown here is derived from an EMBL/GenBank/DDBJ whole genome shotgun (WGS) entry which is preliminary data.</text>
</comment>
<gene>
    <name evidence="1" type="ORF">BDY19DRAFT_936770</name>
</gene>
<evidence type="ECO:0000313" key="1">
    <source>
        <dbReference type="EMBL" id="KAI0090691.1"/>
    </source>
</evidence>
<evidence type="ECO:0000313" key="2">
    <source>
        <dbReference type="Proteomes" id="UP001055072"/>
    </source>
</evidence>
<organism evidence="1 2">
    <name type="scientific">Irpex rosettiformis</name>
    <dbReference type="NCBI Taxonomy" id="378272"/>
    <lineage>
        <taxon>Eukaryota</taxon>
        <taxon>Fungi</taxon>
        <taxon>Dikarya</taxon>
        <taxon>Basidiomycota</taxon>
        <taxon>Agaricomycotina</taxon>
        <taxon>Agaricomycetes</taxon>
        <taxon>Polyporales</taxon>
        <taxon>Irpicaceae</taxon>
        <taxon>Irpex</taxon>
    </lineage>
</organism>
<dbReference type="EMBL" id="MU274907">
    <property type="protein sequence ID" value="KAI0090691.1"/>
    <property type="molecule type" value="Genomic_DNA"/>
</dbReference>
<name>A0ACB8U8Y5_9APHY</name>